<dbReference type="Proteomes" id="UP000036834">
    <property type="component" value="Unassembled WGS sequence"/>
</dbReference>
<dbReference type="OrthoDB" id="2452975at2"/>
<evidence type="ECO:0000313" key="4">
    <source>
        <dbReference type="Proteomes" id="UP000036834"/>
    </source>
</evidence>
<evidence type="ECO:0000313" key="2">
    <source>
        <dbReference type="EMBL" id="GED71875.1"/>
    </source>
</evidence>
<keyword evidence="5" id="KW-1185">Reference proteome</keyword>
<dbReference type="Proteomes" id="UP000319578">
    <property type="component" value="Unassembled WGS sequence"/>
</dbReference>
<comment type="caution">
    <text evidence="3">The sequence shown here is derived from an EMBL/GenBank/DDBJ whole genome shotgun (WGS) entry which is preliminary data.</text>
</comment>
<dbReference type="PATRIC" id="fig|54915.3.peg.2260"/>
<dbReference type="AlphaFoldDB" id="A0A0K9YQK4"/>
<organism evidence="3 4">
    <name type="scientific">Brevibacillus reuszeri</name>
    <dbReference type="NCBI Taxonomy" id="54915"/>
    <lineage>
        <taxon>Bacteria</taxon>
        <taxon>Bacillati</taxon>
        <taxon>Bacillota</taxon>
        <taxon>Bacilli</taxon>
        <taxon>Bacillales</taxon>
        <taxon>Paenibacillaceae</taxon>
        <taxon>Brevibacillus</taxon>
    </lineage>
</organism>
<dbReference type="EMBL" id="LGIQ01000009">
    <property type="protein sequence ID" value="KNB70460.1"/>
    <property type="molecule type" value="Genomic_DNA"/>
</dbReference>
<keyword evidence="1" id="KW-0812">Transmembrane</keyword>
<proteinExistence type="predicted"/>
<feature type="transmembrane region" description="Helical" evidence="1">
    <location>
        <begin position="7"/>
        <end position="25"/>
    </location>
</feature>
<accession>A0A0K9YQK4</accession>
<evidence type="ECO:0000313" key="3">
    <source>
        <dbReference type="EMBL" id="KNB70460.1"/>
    </source>
</evidence>
<reference evidence="3" key="2">
    <citation type="submission" date="2015-07" db="EMBL/GenBank/DDBJ databases">
        <title>MeaNS - Measles Nucleotide Surveillance Program.</title>
        <authorList>
            <person name="Tran T."/>
            <person name="Druce J."/>
        </authorList>
    </citation>
    <scope>NUCLEOTIDE SEQUENCE</scope>
    <source>
        <strain evidence="3">DSM 9887</strain>
    </source>
</reference>
<reference evidence="2 5" key="3">
    <citation type="submission" date="2019-06" db="EMBL/GenBank/DDBJ databases">
        <title>Whole genome shotgun sequence of Brevibacillus reuszeri NBRC 15719.</title>
        <authorList>
            <person name="Hosoyama A."/>
            <person name="Uohara A."/>
            <person name="Ohji S."/>
            <person name="Ichikawa N."/>
        </authorList>
    </citation>
    <scope>NUCLEOTIDE SEQUENCE [LARGE SCALE GENOMIC DNA]</scope>
    <source>
        <strain evidence="2 5">NBRC 15719</strain>
    </source>
</reference>
<keyword evidence="1" id="KW-0472">Membrane</keyword>
<name>A0A0K9YQK4_9BACL</name>
<keyword evidence="1" id="KW-1133">Transmembrane helix</keyword>
<gene>
    <name evidence="3" type="ORF">ADS79_16135</name>
    <name evidence="2" type="ORF">BRE01_55770</name>
</gene>
<dbReference type="RefSeq" id="WP_049739444.1">
    <property type="nucleotide sequence ID" value="NZ_BJON01000023.1"/>
</dbReference>
<evidence type="ECO:0000256" key="1">
    <source>
        <dbReference type="SAM" id="Phobius"/>
    </source>
</evidence>
<sequence>MMKKKLWSVIFFIIFLSIFVYWFYFSKPTSFPTNEQLVEEMNSIFPEVSANIIQDTIPIDERHVLVPFISKKKDYGLSYWAWKNHKWKVASVNTKGQPMLWKPNINDPSSFYFIWNIDPKDQLSSIHFYLIKDRGYHITKGIEHYSPRVQLEKRVSVQDKSYGLMQLPDDWVTFMNAYIKVDSAKQSPDRDMFFGWIPYDQKNNELFPEGSINGTWYSNGNVDLEYVMILNKGDIEIPR</sequence>
<protein>
    <submittedName>
        <fullName evidence="3">Uncharacterized protein</fullName>
    </submittedName>
</protein>
<reference evidence="4" key="1">
    <citation type="submission" date="2015-07" db="EMBL/GenBank/DDBJ databases">
        <title>Genome sequencing project for genomic taxonomy and phylogenomics of Bacillus-like bacteria.</title>
        <authorList>
            <person name="Liu B."/>
            <person name="Wang J."/>
            <person name="Zhu Y."/>
            <person name="Liu G."/>
            <person name="Chen Q."/>
            <person name="Chen Z."/>
            <person name="Lan J."/>
            <person name="Che J."/>
            <person name="Ge C."/>
            <person name="Shi H."/>
            <person name="Pan Z."/>
            <person name="Liu X."/>
        </authorList>
    </citation>
    <scope>NUCLEOTIDE SEQUENCE [LARGE SCALE GENOMIC DNA]</scope>
    <source>
        <strain evidence="4">DSM 9887</strain>
    </source>
</reference>
<dbReference type="EMBL" id="BJON01000023">
    <property type="protein sequence ID" value="GED71875.1"/>
    <property type="molecule type" value="Genomic_DNA"/>
</dbReference>
<evidence type="ECO:0000313" key="5">
    <source>
        <dbReference type="Proteomes" id="UP000319578"/>
    </source>
</evidence>